<sequence length="275" mass="31818">MHFQQLIELTPTVDLISLYATSCRMEASPGIHRLVVVRRGHLLISTPGQEPAVCSQSFACHPEQGAYLIEVPKTKEVEYAVITYRMLPETSPWTLTGPLSTLSEIKIHYMIDELLRTTQEIHTHSIEEAAAQQFRKRMMLERILFIYLYESRIREDMKSTADSLEETLSYINEHYMLKLTLPMLARRAGVSEGHYTVLFKRHTGKTMTHYLHELRIEKAKQMFQQTNLLAKEIAQKVGYIDYFHFSKVFKKWTGCSPSTFQQALSVNNDQPTSKD</sequence>
<dbReference type="Pfam" id="PF12833">
    <property type="entry name" value="HTH_18"/>
    <property type="match status" value="1"/>
</dbReference>
<evidence type="ECO:0000256" key="1">
    <source>
        <dbReference type="ARBA" id="ARBA00023015"/>
    </source>
</evidence>
<evidence type="ECO:0000259" key="4">
    <source>
        <dbReference type="PROSITE" id="PS01124"/>
    </source>
</evidence>
<reference evidence="5" key="1">
    <citation type="submission" date="2020-03" db="EMBL/GenBank/DDBJ databases">
        <title>Draft sequencing of Paenibacilllus sp. S3N08.</title>
        <authorList>
            <person name="Kim D.-U."/>
        </authorList>
    </citation>
    <scope>NUCLEOTIDE SEQUENCE</scope>
    <source>
        <strain evidence="5">S3N08</strain>
    </source>
</reference>
<comment type="caution">
    <text evidence="5">The sequence shown here is derived from an EMBL/GenBank/DDBJ whole genome shotgun (WGS) entry which is preliminary data.</text>
</comment>
<dbReference type="Proteomes" id="UP001165962">
    <property type="component" value="Unassembled WGS sequence"/>
</dbReference>
<dbReference type="PANTHER" id="PTHR43280:SF2">
    <property type="entry name" value="HTH-TYPE TRANSCRIPTIONAL REGULATOR EXSA"/>
    <property type="match status" value="1"/>
</dbReference>
<keyword evidence="6" id="KW-1185">Reference proteome</keyword>
<dbReference type="SMART" id="SM00342">
    <property type="entry name" value="HTH_ARAC"/>
    <property type="match status" value="1"/>
</dbReference>
<dbReference type="PANTHER" id="PTHR43280">
    <property type="entry name" value="ARAC-FAMILY TRANSCRIPTIONAL REGULATOR"/>
    <property type="match status" value="1"/>
</dbReference>
<proteinExistence type="predicted"/>
<dbReference type="RefSeq" id="WP_166152409.1">
    <property type="nucleotide sequence ID" value="NZ_JAAOIW010000007.1"/>
</dbReference>
<feature type="domain" description="HTH araC/xylS-type" evidence="4">
    <location>
        <begin position="165"/>
        <end position="263"/>
    </location>
</feature>
<dbReference type="InterPro" id="IPR018060">
    <property type="entry name" value="HTH_AraC"/>
</dbReference>
<organism evidence="5 6">
    <name type="scientific">Paenibacillus agricola</name>
    <dbReference type="NCBI Taxonomy" id="2716264"/>
    <lineage>
        <taxon>Bacteria</taxon>
        <taxon>Bacillati</taxon>
        <taxon>Bacillota</taxon>
        <taxon>Bacilli</taxon>
        <taxon>Bacillales</taxon>
        <taxon>Paenibacillaceae</taxon>
        <taxon>Paenibacillus</taxon>
    </lineage>
</organism>
<dbReference type="InterPro" id="IPR009057">
    <property type="entry name" value="Homeodomain-like_sf"/>
</dbReference>
<keyword evidence="3" id="KW-0804">Transcription</keyword>
<evidence type="ECO:0000256" key="3">
    <source>
        <dbReference type="ARBA" id="ARBA00023163"/>
    </source>
</evidence>
<dbReference type="Gene3D" id="1.10.10.60">
    <property type="entry name" value="Homeodomain-like"/>
    <property type="match status" value="2"/>
</dbReference>
<dbReference type="SUPFAM" id="SSF46689">
    <property type="entry name" value="Homeodomain-like"/>
    <property type="match status" value="2"/>
</dbReference>
<dbReference type="PROSITE" id="PS01124">
    <property type="entry name" value="HTH_ARAC_FAMILY_2"/>
    <property type="match status" value="1"/>
</dbReference>
<name>A0ABX0J7L4_9BACL</name>
<gene>
    <name evidence="5" type="ORF">G9U52_20030</name>
</gene>
<evidence type="ECO:0000256" key="2">
    <source>
        <dbReference type="ARBA" id="ARBA00023125"/>
    </source>
</evidence>
<accession>A0ABX0J7L4</accession>
<protein>
    <submittedName>
        <fullName evidence="5">Helix-turn-helix transcriptional regulator</fullName>
    </submittedName>
</protein>
<dbReference type="EMBL" id="JAAOIW010000007">
    <property type="protein sequence ID" value="NHN32132.1"/>
    <property type="molecule type" value="Genomic_DNA"/>
</dbReference>
<evidence type="ECO:0000313" key="6">
    <source>
        <dbReference type="Proteomes" id="UP001165962"/>
    </source>
</evidence>
<keyword evidence="1" id="KW-0805">Transcription regulation</keyword>
<evidence type="ECO:0000313" key="5">
    <source>
        <dbReference type="EMBL" id="NHN32132.1"/>
    </source>
</evidence>
<keyword evidence="2" id="KW-0238">DNA-binding</keyword>